<gene>
    <name evidence="2" type="ORF">BBD32_02480</name>
</gene>
<proteinExistence type="predicted"/>
<evidence type="ECO:0000313" key="2">
    <source>
        <dbReference type="EMBL" id="AQX00407.1"/>
    </source>
</evidence>
<sequence length="104" mass="11125">MKKLLFIVAIGAAGLVSAKGSVVSKSDFSSVEKSNTTNKVNISVKYSGFMGCTFLVSVTDPKTGETTQWRETYTVSSVEECAKIHSARKAELEKAAEVSDSVEP</sequence>
<feature type="signal peptide" evidence="1">
    <location>
        <begin position="1"/>
        <end position="18"/>
    </location>
</feature>
<evidence type="ECO:0000256" key="1">
    <source>
        <dbReference type="SAM" id="SignalP"/>
    </source>
</evidence>
<dbReference type="Proteomes" id="UP000190848">
    <property type="component" value="Chromosome"/>
</dbReference>
<dbReference type="EMBL" id="CP016374">
    <property type="protein sequence ID" value="AQX00407.1"/>
    <property type="molecule type" value="Genomic_DNA"/>
</dbReference>
<evidence type="ECO:0000313" key="3">
    <source>
        <dbReference type="Proteomes" id="UP000190848"/>
    </source>
</evidence>
<accession>A0AAU8UU60</accession>
<name>A0AAU8UU60_9FLAO</name>
<dbReference type="RefSeq" id="WP_078395057.1">
    <property type="nucleotide sequence ID" value="NZ_CP016374.1"/>
</dbReference>
<feature type="chain" id="PRO_5043717454" evidence="1">
    <location>
        <begin position="19"/>
        <end position="104"/>
    </location>
</feature>
<protein>
    <submittedName>
        <fullName evidence="2">Uncharacterized protein</fullName>
    </submittedName>
</protein>
<keyword evidence="1" id="KW-0732">Signal</keyword>
<reference evidence="2 3" key="1">
    <citation type="submission" date="2016-07" db="EMBL/GenBank/DDBJ databases">
        <title>Revisiting the taxonomy of the Elizabethkingia Genus using Whole-Genome Sequencing, Optical Mapping, and MALDI-TOF, along with proposal of three novel Elizabethkingia species: Elizabethkingia bruuniana sp. nov., Elizabethkingia ursingii sp. nov., and Elizabethkingia occulta sp. nov.</title>
        <authorList>
            <person name="Nicholson A.C."/>
        </authorList>
    </citation>
    <scope>NUCLEOTIDE SEQUENCE [LARGE SCALE GENOMIC DNA]</scope>
    <source>
        <strain evidence="2 3">F3201</strain>
    </source>
</reference>
<organism evidence="2 3">
    <name type="scientific">Elizabethkingia anophelis</name>
    <dbReference type="NCBI Taxonomy" id="1117645"/>
    <lineage>
        <taxon>Bacteria</taxon>
        <taxon>Pseudomonadati</taxon>
        <taxon>Bacteroidota</taxon>
        <taxon>Flavobacteriia</taxon>
        <taxon>Flavobacteriales</taxon>
        <taxon>Weeksellaceae</taxon>
        <taxon>Elizabethkingia</taxon>
    </lineage>
</organism>
<dbReference type="AlphaFoldDB" id="A0AAU8UU60"/>